<dbReference type="InterPro" id="IPR038081">
    <property type="entry name" value="CalX-like_sf"/>
</dbReference>
<dbReference type="Proteomes" id="UP000184231">
    <property type="component" value="Unassembled WGS sequence"/>
</dbReference>
<reference evidence="2 3" key="1">
    <citation type="submission" date="2016-11" db="EMBL/GenBank/DDBJ databases">
        <authorList>
            <person name="Jaros S."/>
            <person name="Januszkiewicz K."/>
            <person name="Wedrychowicz H."/>
        </authorList>
    </citation>
    <scope>NUCLEOTIDE SEQUENCE [LARGE SCALE GENOMIC DNA]</scope>
    <source>
        <strain evidence="2 3">CGMCC 1.8863</strain>
    </source>
</reference>
<dbReference type="Gene3D" id="2.60.40.10">
    <property type="entry name" value="Immunoglobulins"/>
    <property type="match status" value="1"/>
</dbReference>
<dbReference type="InterPro" id="IPR026341">
    <property type="entry name" value="T9SS_type_B"/>
</dbReference>
<evidence type="ECO:0000313" key="2">
    <source>
        <dbReference type="EMBL" id="SHJ17352.1"/>
    </source>
</evidence>
<dbReference type="RefSeq" id="WP_143150484.1">
    <property type="nucleotide sequence ID" value="NZ_FQYX01000013.1"/>
</dbReference>
<name>A0A1M6H5E9_9FLAO</name>
<dbReference type="SUPFAM" id="SSF141072">
    <property type="entry name" value="CalX-like"/>
    <property type="match status" value="1"/>
</dbReference>
<dbReference type="NCBIfam" id="TIGR04131">
    <property type="entry name" value="Bac_Flav_CTERM"/>
    <property type="match status" value="1"/>
</dbReference>
<organism evidence="2 3">
    <name type="scientific">Arenibacter nanhaiticus</name>
    <dbReference type="NCBI Taxonomy" id="558155"/>
    <lineage>
        <taxon>Bacteria</taxon>
        <taxon>Pseudomonadati</taxon>
        <taxon>Bacteroidota</taxon>
        <taxon>Flavobacteriia</taxon>
        <taxon>Flavobacteriales</taxon>
        <taxon>Flavobacteriaceae</taxon>
        <taxon>Arenibacter</taxon>
    </lineage>
</organism>
<sequence>ITVPIIDDIIIETTESFTVNLSNISINLIPIITPQATGNIIDNDSDDDFPSDATVSCDDIPEVPIISLDGTNCNYSEIFEETITGQDDECATEYFINRTWTMTDCVGNIRVYTQQIIVEDTVAPTFVEELPQDITVQCNEVPEAAELTAIDNCDQNVEVVFTETVTNDANCALGYVINRTWTATDCAGNSTSHTQTLTIPIEFVTFSTYDEEVTIMCGDEIPEVPNIEFEGGCGSHQVVFGEEIRLSDDTEDYMIIRSWEATDACNNVENLEQIIFVMQPDKETVTIDICVEDSSIDLISYLPSSFETDGTFTVVSGNTELNGSFFNPANLEIGEYLISYGDTDSECKYYADFTIVVNKDCVPCGREQIIPSNTVTANGDGINDFFTITGVEYCDFKFDLMIFNRWGSKVYQSQDYKNDWGGTGPKGSFGGAGMLPAGTYYYIINITNKNIEPLNGYIYLGTK</sequence>
<dbReference type="OrthoDB" id="599464at2"/>
<dbReference type="STRING" id="558155.SAMN04487911_1131"/>
<dbReference type="AlphaFoldDB" id="A0A1M6H5E9"/>
<keyword evidence="3" id="KW-1185">Reference proteome</keyword>
<dbReference type="EMBL" id="FQYX01000013">
    <property type="protein sequence ID" value="SHJ17352.1"/>
    <property type="molecule type" value="Genomic_DNA"/>
</dbReference>
<protein>
    <submittedName>
        <fullName evidence="2">Gliding motility-associated C-terminal domain-containing protein</fullName>
    </submittedName>
</protein>
<dbReference type="Pfam" id="PF23237">
    <property type="entry name" value="HYR_4C"/>
    <property type="match status" value="1"/>
</dbReference>
<evidence type="ECO:0000259" key="1">
    <source>
        <dbReference type="Pfam" id="PF23237"/>
    </source>
</evidence>
<evidence type="ECO:0000313" key="3">
    <source>
        <dbReference type="Proteomes" id="UP000184231"/>
    </source>
</evidence>
<feature type="domain" description="HYR-like" evidence="1">
    <location>
        <begin position="129"/>
        <end position="199"/>
    </location>
</feature>
<dbReference type="InterPro" id="IPR013783">
    <property type="entry name" value="Ig-like_fold"/>
</dbReference>
<gene>
    <name evidence="2" type="ORF">SAMN04487911_1131</name>
</gene>
<dbReference type="Pfam" id="PF13585">
    <property type="entry name" value="CHU_C"/>
    <property type="match status" value="1"/>
</dbReference>
<feature type="non-terminal residue" evidence="2">
    <location>
        <position position="1"/>
    </location>
</feature>
<proteinExistence type="predicted"/>
<dbReference type="Gene3D" id="2.60.40.2030">
    <property type="match status" value="1"/>
</dbReference>
<accession>A0A1M6H5E9</accession>
<dbReference type="InterPro" id="IPR057078">
    <property type="entry name" value="HYR-4C"/>
</dbReference>